<dbReference type="Proteomes" id="UP000634136">
    <property type="component" value="Unassembled WGS sequence"/>
</dbReference>
<dbReference type="PANTHER" id="PTHR33116:SF86">
    <property type="entry name" value="REVERSE TRANSCRIPTASE DOMAIN-CONTAINING PROTEIN"/>
    <property type="match status" value="1"/>
</dbReference>
<dbReference type="AlphaFoldDB" id="A0A834T546"/>
<sequence length="138" mass="16028">MMEKVNNKLAGWKAKTLSQAGRLTFIKAIWQPLNMYNMSSDFIPKKYCNKMDAICTNFFWGLRRDKPAMHLLNRKHIFAPRDRGGLGLRHSRDVRHLLHQRNISFRIANDSLIQELQGLDSCMPRFVFSGYGPFSLAL</sequence>
<dbReference type="PANTHER" id="PTHR33116">
    <property type="entry name" value="REVERSE TRANSCRIPTASE ZINC-BINDING DOMAIN-CONTAINING PROTEIN-RELATED-RELATED"/>
    <property type="match status" value="1"/>
</dbReference>
<reference evidence="1" key="1">
    <citation type="submission" date="2020-09" db="EMBL/GenBank/DDBJ databases">
        <title>Genome-Enabled Discovery of Anthraquinone Biosynthesis in Senna tora.</title>
        <authorList>
            <person name="Kang S.-H."/>
            <person name="Pandey R.P."/>
            <person name="Lee C.-M."/>
            <person name="Sim J.-S."/>
            <person name="Jeong J.-T."/>
            <person name="Choi B.-S."/>
            <person name="Jung M."/>
            <person name="Ginzburg D."/>
            <person name="Zhao K."/>
            <person name="Won S.Y."/>
            <person name="Oh T.-J."/>
            <person name="Yu Y."/>
            <person name="Kim N.-H."/>
            <person name="Lee O.R."/>
            <person name="Lee T.-H."/>
            <person name="Bashyal P."/>
            <person name="Kim T.-S."/>
            <person name="Lee W.-H."/>
            <person name="Kawkins C."/>
            <person name="Kim C.-K."/>
            <person name="Kim J.S."/>
            <person name="Ahn B.O."/>
            <person name="Rhee S.Y."/>
            <person name="Sohng J.K."/>
        </authorList>
    </citation>
    <scope>NUCLEOTIDE SEQUENCE</scope>
    <source>
        <tissue evidence="1">Leaf</tissue>
    </source>
</reference>
<organism evidence="1 2">
    <name type="scientific">Senna tora</name>
    <dbReference type="NCBI Taxonomy" id="362788"/>
    <lineage>
        <taxon>Eukaryota</taxon>
        <taxon>Viridiplantae</taxon>
        <taxon>Streptophyta</taxon>
        <taxon>Embryophyta</taxon>
        <taxon>Tracheophyta</taxon>
        <taxon>Spermatophyta</taxon>
        <taxon>Magnoliopsida</taxon>
        <taxon>eudicotyledons</taxon>
        <taxon>Gunneridae</taxon>
        <taxon>Pentapetalae</taxon>
        <taxon>rosids</taxon>
        <taxon>fabids</taxon>
        <taxon>Fabales</taxon>
        <taxon>Fabaceae</taxon>
        <taxon>Caesalpinioideae</taxon>
        <taxon>Cassia clade</taxon>
        <taxon>Senna</taxon>
    </lineage>
</organism>
<dbReference type="EMBL" id="JAAIUW010000009">
    <property type="protein sequence ID" value="KAF7815291.1"/>
    <property type="molecule type" value="Genomic_DNA"/>
</dbReference>
<name>A0A834T546_9FABA</name>
<keyword evidence="2" id="KW-1185">Reference proteome</keyword>
<evidence type="ECO:0000313" key="2">
    <source>
        <dbReference type="Proteomes" id="UP000634136"/>
    </source>
</evidence>
<evidence type="ECO:0000313" key="1">
    <source>
        <dbReference type="EMBL" id="KAF7815291.1"/>
    </source>
</evidence>
<comment type="caution">
    <text evidence="1">The sequence shown here is derived from an EMBL/GenBank/DDBJ whole genome shotgun (WGS) entry which is preliminary data.</text>
</comment>
<gene>
    <name evidence="1" type="ORF">G2W53_029260</name>
</gene>
<proteinExistence type="predicted"/>
<protein>
    <submittedName>
        <fullName evidence="1">Putative ribonuclease H protein At1g65750 family</fullName>
    </submittedName>
</protein>
<accession>A0A834T546</accession>
<dbReference type="OrthoDB" id="1436389at2759"/>